<reference evidence="12" key="1">
    <citation type="submission" date="2018-08" db="EMBL/GenBank/DDBJ databases">
        <authorList>
            <person name="Grouzdev D.S."/>
            <person name="Krutkina M.S."/>
        </authorList>
    </citation>
    <scope>NUCLEOTIDE SEQUENCE [LARGE SCALE GENOMIC DNA]</scope>
    <source>
        <strain evidence="12">4-11</strain>
    </source>
</reference>
<evidence type="ECO:0000256" key="2">
    <source>
        <dbReference type="ARBA" id="ARBA00022490"/>
    </source>
</evidence>
<dbReference type="RefSeq" id="WP_117330696.1">
    <property type="nucleotide sequence ID" value="NZ_QUWK01000008.1"/>
</dbReference>
<dbReference type="GO" id="GO:0005886">
    <property type="term" value="C:plasma membrane"/>
    <property type="evidence" value="ECO:0007669"/>
    <property type="project" value="UniProtKB-SubCell"/>
</dbReference>
<dbReference type="GO" id="GO:0006614">
    <property type="term" value="P:SRP-dependent cotranslational protein targeting to membrane"/>
    <property type="evidence" value="ECO:0007669"/>
    <property type="project" value="InterPro"/>
</dbReference>
<keyword evidence="3 9" id="KW-0547">Nucleotide-binding</keyword>
<dbReference type="AlphaFoldDB" id="A0A372MFX0"/>
<gene>
    <name evidence="9 11" type="primary">ftsY</name>
    <name evidence="11" type="ORF">DYP60_09140</name>
</gene>
<keyword evidence="5 9" id="KW-0342">GTP-binding</keyword>
<evidence type="ECO:0000256" key="7">
    <source>
        <dbReference type="ARBA" id="ARBA00023170"/>
    </source>
</evidence>
<dbReference type="InterPro" id="IPR027417">
    <property type="entry name" value="P-loop_NTPase"/>
</dbReference>
<dbReference type="InterPro" id="IPR003593">
    <property type="entry name" value="AAA+_ATPase"/>
</dbReference>
<dbReference type="Gene3D" id="3.40.50.300">
    <property type="entry name" value="P-loop containing nucleotide triphosphate hydrolases"/>
    <property type="match status" value="1"/>
</dbReference>
<comment type="similarity">
    <text evidence="9">Belongs to the GTP-binding SRP family. FtsY subfamily.</text>
</comment>
<comment type="caution">
    <text evidence="11">The sequence shown here is derived from an EMBL/GenBank/DDBJ whole genome shotgun (WGS) entry which is preliminary data.</text>
</comment>
<name>A0A372MFX0_9SPIR</name>
<dbReference type="InterPro" id="IPR013822">
    <property type="entry name" value="Signal_recog_particl_SRP54_hlx"/>
</dbReference>
<keyword evidence="1 9" id="KW-1003">Cell membrane</keyword>
<organism evidence="11 12">
    <name type="scientific">Sphaerochaeta halotolerans</name>
    <dbReference type="NCBI Taxonomy" id="2293840"/>
    <lineage>
        <taxon>Bacteria</taxon>
        <taxon>Pseudomonadati</taxon>
        <taxon>Spirochaetota</taxon>
        <taxon>Spirochaetia</taxon>
        <taxon>Spirochaetales</taxon>
        <taxon>Sphaerochaetaceae</taxon>
        <taxon>Sphaerochaeta</taxon>
    </lineage>
</organism>
<proteinExistence type="inferred from homology"/>
<dbReference type="InterPro" id="IPR004390">
    <property type="entry name" value="SR_rcpt_FtsY"/>
</dbReference>
<dbReference type="PROSITE" id="PS00300">
    <property type="entry name" value="SRP54"/>
    <property type="match status" value="1"/>
</dbReference>
<dbReference type="FunFam" id="3.40.50.300:FF:000053">
    <property type="entry name" value="Signal recognition particle receptor FtsY"/>
    <property type="match status" value="1"/>
</dbReference>
<dbReference type="InterPro" id="IPR036225">
    <property type="entry name" value="SRP/SRP_N"/>
</dbReference>
<dbReference type="HAMAP" id="MF_00920">
    <property type="entry name" value="FtsY"/>
    <property type="match status" value="1"/>
</dbReference>
<dbReference type="GO" id="GO:0003924">
    <property type="term" value="F:GTPase activity"/>
    <property type="evidence" value="ECO:0007669"/>
    <property type="project" value="UniProtKB-UniRule"/>
</dbReference>
<keyword evidence="2 9" id="KW-0963">Cytoplasm</keyword>
<evidence type="ECO:0000259" key="10">
    <source>
        <dbReference type="PROSITE" id="PS00300"/>
    </source>
</evidence>
<feature type="domain" description="SRP54-type proteins GTP-binding" evidence="10">
    <location>
        <begin position="261"/>
        <end position="274"/>
    </location>
</feature>
<comment type="function">
    <text evidence="9">Involved in targeting and insertion of nascent membrane proteins into the cytoplasmic membrane. Acts as a receptor for the complex formed by the signal recognition particle (SRP) and the ribosome-nascent chain (RNC).</text>
</comment>
<evidence type="ECO:0000256" key="3">
    <source>
        <dbReference type="ARBA" id="ARBA00022741"/>
    </source>
</evidence>
<reference evidence="11 12" key="2">
    <citation type="submission" date="2018-09" db="EMBL/GenBank/DDBJ databases">
        <title>Genome of Sphaerochaeta halotolerans strain 4-11.</title>
        <authorList>
            <person name="Nazina T.N."/>
            <person name="Sokolova D.S."/>
        </authorList>
    </citation>
    <scope>NUCLEOTIDE SEQUENCE [LARGE SCALE GENOMIC DNA]</scope>
    <source>
        <strain evidence="11 12">4-11</strain>
    </source>
</reference>
<evidence type="ECO:0000256" key="9">
    <source>
        <dbReference type="HAMAP-Rule" id="MF_00920"/>
    </source>
</evidence>
<dbReference type="GO" id="GO:0005525">
    <property type="term" value="F:GTP binding"/>
    <property type="evidence" value="ECO:0007669"/>
    <property type="project" value="UniProtKB-UniRule"/>
</dbReference>
<evidence type="ECO:0000256" key="1">
    <source>
        <dbReference type="ARBA" id="ARBA00022475"/>
    </source>
</evidence>
<dbReference type="SUPFAM" id="SSF47364">
    <property type="entry name" value="Domain of the SRP/SRP receptor G-proteins"/>
    <property type="match status" value="1"/>
</dbReference>
<accession>A0A372MFX0</accession>
<dbReference type="PANTHER" id="PTHR43134">
    <property type="entry name" value="SIGNAL RECOGNITION PARTICLE RECEPTOR SUBUNIT ALPHA"/>
    <property type="match status" value="1"/>
</dbReference>
<dbReference type="PANTHER" id="PTHR43134:SF1">
    <property type="entry name" value="SIGNAL RECOGNITION PARTICLE RECEPTOR SUBUNIT ALPHA"/>
    <property type="match status" value="1"/>
</dbReference>
<dbReference type="SMART" id="SM00382">
    <property type="entry name" value="AAA"/>
    <property type="match status" value="1"/>
</dbReference>
<dbReference type="Gene3D" id="1.20.120.140">
    <property type="entry name" value="Signal recognition particle SRP54, nucleotide-binding domain"/>
    <property type="match status" value="1"/>
</dbReference>
<feature type="binding site" evidence="9">
    <location>
        <begin position="175"/>
        <end position="179"/>
    </location>
    <ligand>
        <name>GTP</name>
        <dbReference type="ChEBI" id="CHEBI:37565"/>
    </ligand>
</feature>
<dbReference type="EMBL" id="QUWK01000008">
    <property type="protein sequence ID" value="RFU94662.1"/>
    <property type="molecule type" value="Genomic_DNA"/>
</dbReference>
<feature type="binding site" evidence="9">
    <location>
        <begin position="93"/>
        <end position="100"/>
    </location>
    <ligand>
        <name>GTP</name>
        <dbReference type="ChEBI" id="CHEBI:37565"/>
    </ligand>
</feature>
<evidence type="ECO:0000313" key="12">
    <source>
        <dbReference type="Proteomes" id="UP000264002"/>
    </source>
</evidence>
<keyword evidence="12" id="KW-1185">Reference proteome</keyword>
<dbReference type="Proteomes" id="UP000264002">
    <property type="component" value="Unassembled WGS sequence"/>
</dbReference>
<comment type="subunit">
    <text evidence="9">Part of the signal recognition particle protein translocation system, which is composed of SRP and FtsY.</text>
</comment>
<dbReference type="GO" id="GO:0005737">
    <property type="term" value="C:cytoplasm"/>
    <property type="evidence" value="ECO:0007669"/>
    <property type="project" value="UniProtKB-SubCell"/>
</dbReference>
<evidence type="ECO:0000256" key="4">
    <source>
        <dbReference type="ARBA" id="ARBA00022801"/>
    </source>
</evidence>
<keyword evidence="6 9" id="KW-0472">Membrane</keyword>
<feature type="binding site" evidence="9">
    <location>
        <begin position="240"/>
        <end position="243"/>
    </location>
    <ligand>
        <name>GTP</name>
        <dbReference type="ChEBI" id="CHEBI:37565"/>
    </ligand>
</feature>
<protein>
    <recommendedName>
        <fullName evidence="9">Signal recognition particle receptor FtsY</fullName>
        <shortName evidence="9">SRP receptor</shortName>
        <ecNumber evidence="9">3.6.5.4</ecNumber>
    </recommendedName>
</protein>
<comment type="catalytic activity">
    <reaction evidence="8 9">
        <text>GTP + H2O = GDP + phosphate + H(+)</text>
        <dbReference type="Rhea" id="RHEA:19669"/>
        <dbReference type="ChEBI" id="CHEBI:15377"/>
        <dbReference type="ChEBI" id="CHEBI:15378"/>
        <dbReference type="ChEBI" id="CHEBI:37565"/>
        <dbReference type="ChEBI" id="CHEBI:43474"/>
        <dbReference type="ChEBI" id="CHEBI:58189"/>
        <dbReference type="EC" id="3.6.5.4"/>
    </reaction>
</comment>
<sequence length="291" mass="31656">MLKGFGAKLKALFGINTFDESYFEQLEDFLIEGDLGAKLAFTISDDVRKRAKSEKSKTAQDLQLLVKSHLHGKIEAFQPTVESGKLTVFLILGVNGVGKTTTIAKLASMYKQQGKNVLLAAADTFRAAAIDQLEVHANRLGCRIVKQKSGSDPGSVVFDAITSAQARGEDLVLVDTAGRMHNKENLLRELSKIDKIVKGRGIDEVHYKKFLVIDSTTGQNGISQAELFNQAVKLDGLILSKYDSLAKGGALIQIGEKFGIPVSFVGTGETYQDIKAFDKEEFLNTLVGLTD</sequence>
<dbReference type="NCBIfam" id="TIGR00064">
    <property type="entry name" value="ftsY"/>
    <property type="match status" value="1"/>
</dbReference>
<keyword evidence="4 9" id="KW-0378">Hydrolase</keyword>
<dbReference type="InterPro" id="IPR000897">
    <property type="entry name" value="SRP54_GTPase_dom"/>
</dbReference>
<evidence type="ECO:0000256" key="8">
    <source>
        <dbReference type="ARBA" id="ARBA00048027"/>
    </source>
</evidence>
<dbReference type="Pfam" id="PF02881">
    <property type="entry name" value="SRP54_N"/>
    <property type="match status" value="1"/>
</dbReference>
<dbReference type="GO" id="GO:0005047">
    <property type="term" value="F:signal recognition particle binding"/>
    <property type="evidence" value="ECO:0007669"/>
    <property type="project" value="TreeGrafter"/>
</dbReference>
<evidence type="ECO:0000256" key="6">
    <source>
        <dbReference type="ARBA" id="ARBA00023136"/>
    </source>
</evidence>
<dbReference type="EC" id="3.6.5.4" evidence="9"/>
<dbReference type="OrthoDB" id="9804720at2"/>
<evidence type="ECO:0000256" key="5">
    <source>
        <dbReference type="ARBA" id="ARBA00023134"/>
    </source>
</evidence>
<keyword evidence="7 9" id="KW-0675">Receptor</keyword>
<dbReference type="SMART" id="SM00962">
    <property type="entry name" value="SRP54"/>
    <property type="match status" value="1"/>
</dbReference>
<dbReference type="InterPro" id="IPR042101">
    <property type="entry name" value="SRP54_N_sf"/>
</dbReference>
<evidence type="ECO:0000313" key="11">
    <source>
        <dbReference type="EMBL" id="RFU94662.1"/>
    </source>
</evidence>
<dbReference type="Pfam" id="PF00448">
    <property type="entry name" value="SRP54"/>
    <property type="match status" value="1"/>
</dbReference>
<dbReference type="SUPFAM" id="SSF52540">
    <property type="entry name" value="P-loop containing nucleoside triphosphate hydrolases"/>
    <property type="match status" value="1"/>
</dbReference>
<comment type="subcellular location">
    <subcellularLocation>
        <location evidence="9">Cell membrane</location>
        <topology evidence="9">Peripheral membrane protein</topology>
        <orientation evidence="9">Cytoplasmic side</orientation>
    </subcellularLocation>
    <subcellularLocation>
        <location evidence="9">Cytoplasm</location>
    </subcellularLocation>
</comment>